<dbReference type="EMBL" id="JAWDGP010007852">
    <property type="protein sequence ID" value="KAK3702786.1"/>
    <property type="molecule type" value="Genomic_DNA"/>
</dbReference>
<accession>A0AAE1CKJ0</accession>
<gene>
    <name evidence="2" type="ORF">RRG08_042770</name>
</gene>
<evidence type="ECO:0000313" key="3">
    <source>
        <dbReference type="Proteomes" id="UP001283361"/>
    </source>
</evidence>
<feature type="compositionally biased region" description="Low complexity" evidence="1">
    <location>
        <begin position="59"/>
        <end position="78"/>
    </location>
</feature>
<comment type="caution">
    <text evidence="2">The sequence shown here is derived from an EMBL/GenBank/DDBJ whole genome shotgun (WGS) entry which is preliminary data.</text>
</comment>
<sequence length="90" mass="9575">MGILTDLPLPASFPDLSVTGLLSDIPGRVLEWPSRRNGQSCGQFWAALAHSVNRPNDKSSCGSQLSSQNSSPCSSSRSSNRKKSFGFACS</sequence>
<name>A0AAE1CKJ0_9GAST</name>
<evidence type="ECO:0000313" key="2">
    <source>
        <dbReference type="EMBL" id="KAK3702786.1"/>
    </source>
</evidence>
<proteinExistence type="predicted"/>
<reference evidence="2" key="1">
    <citation type="journal article" date="2023" name="G3 (Bethesda)">
        <title>A reference genome for the long-term kleptoplast-retaining sea slug Elysia crispata morphotype clarki.</title>
        <authorList>
            <person name="Eastman K.E."/>
            <person name="Pendleton A.L."/>
            <person name="Shaikh M.A."/>
            <person name="Suttiyut T."/>
            <person name="Ogas R."/>
            <person name="Tomko P."/>
            <person name="Gavelis G."/>
            <person name="Widhalm J.R."/>
            <person name="Wisecaver J.H."/>
        </authorList>
    </citation>
    <scope>NUCLEOTIDE SEQUENCE</scope>
    <source>
        <strain evidence="2">ECLA1</strain>
    </source>
</reference>
<dbReference type="Proteomes" id="UP001283361">
    <property type="component" value="Unassembled WGS sequence"/>
</dbReference>
<dbReference type="AlphaFoldDB" id="A0AAE1CKJ0"/>
<keyword evidence="3" id="KW-1185">Reference proteome</keyword>
<organism evidence="2 3">
    <name type="scientific">Elysia crispata</name>
    <name type="common">lettuce slug</name>
    <dbReference type="NCBI Taxonomy" id="231223"/>
    <lineage>
        <taxon>Eukaryota</taxon>
        <taxon>Metazoa</taxon>
        <taxon>Spiralia</taxon>
        <taxon>Lophotrochozoa</taxon>
        <taxon>Mollusca</taxon>
        <taxon>Gastropoda</taxon>
        <taxon>Heterobranchia</taxon>
        <taxon>Euthyneura</taxon>
        <taxon>Panpulmonata</taxon>
        <taxon>Sacoglossa</taxon>
        <taxon>Placobranchoidea</taxon>
        <taxon>Plakobranchidae</taxon>
        <taxon>Elysia</taxon>
    </lineage>
</organism>
<protein>
    <submittedName>
        <fullName evidence="2">Uncharacterized protein</fullName>
    </submittedName>
</protein>
<feature type="region of interest" description="Disordered" evidence="1">
    <location>
        <begin position="54"/>
        <end position="90"/>
    </location>
</feature>
<evidence type="ECO:0000256" key="1">
    <source>
        <dbReference type="SAM" id="MobiDB-lite"/>
    </source>
</evidence>